<dbReference type="PANTHER" id="PTHR42909">
    <property type="entry name" value="ZGC:136858"/>
    <property type="match status" value="1"/>
</dbReference>
<evidence type="ECO:0000256" key="6">
    <source>
        <dbReference type="HAMAP-Rule" id="MF_01876"/>
    </source>
</evidence>
<organism evidence="7 8">
    <name type="scientific">Intrasporangium calvum</name>
    <dbReference type="NCBI Taxonomy" id="53358"/>
    <lineage>
        <taxon>Bacteria</taxon>
        <taxon>Bacillati</taxon>
        <taxon>Actinomycetota</taxon>
        <taxon>Actinomycetes</taxon>
        <taxon>Micrococcales</taxon>
        <taxon>Intrasporangiaceae</taxon>
        <taxon>Intrasporangium</taxon>
    </lineage>
</organism>
<dbReference type="Pfam" id="PF04227">
    <property type="entry name" value="Indigoidine_A"/>
    <property type="match status" value="1"/>
</dbReference>
<dbReference type="PANTHER" id="PTHR42909:SF1">
    <property type="entry name" value="CARBOHYDRATE KINASE PFKB DOMAIN-CONTAINING PROTEIN"/>
    <property type="match status" value="1"/>
</dbReference>
<evidence type="ECO:0000256" key="5">
    <source>
        <dbReference type="ARBA" id="ARBA00023295"/>
    </source>
</evidence>
<protein>
    <recommendedName>
        <fullName evidence="6">Pseudouridine-5'-phosphate glycosidase</fullName>
        <shortName evidence="6">PsiMP glycosidase</shortName>
        <ecNumber evidence="6">4.2.1.70</ecNumber>
    </recommendedName>
</protein>
<proteinExistence type="inferred from homology"/>
<comment type="cofactor">
    <cofactor evidence="6">
        <name>Mn(2+)</name>
        <dbReference type="ChEBI" id="CHEBI:29035"/>
    </cofactor>
    <text evidence="6">Binds 1 Mn(2+) ion per subunit.</text>
</comment>
<dbReference type="GO" id="GO:0016798">
    <property type="term" value="F:hydrolase activity, acting on glycosyl bonds"/>
    <property type="evidence" value="ECO:0007669"/>
    <property type="project" value="UniProtKB-KW"/>
</dbReference>
<comment type="caution">
    <text evidence="6">Lacks conserved residue(s) required for the propagation of feature annotation.</text>
</comment>
<dbReference type="EC" id="4.2.1.70" evidence="6"/>
<dbReference type="EMBL" id="JAPFQL010000040">
    <property type="protein sequence ID" value="MDC5697711.1"/>
    <property type="molecule type" value="Genomic_DNA"/>
</dbReference>
<dbReference type="Proteomes" id="UP001150259">
    <property type="component" value="Unassembled WGS sequence"/>
</dbReference>
<keyword evidence="2 6" id="KW-0378">Hydrolase</keyword>
<keyword evidence="5 6" id="KW-0326">Glycosidase</keyword>
<feature type="binding site" evidence="6">
    <location>
        <position position="142"/>
    </location>
    <ligand>
        <name>Mn(2+)</name>
        <dbReference type="ChEBI" id="CHEBI:29035"/>
    </ligand>
</feature>
<evidence type="ECO:0000313" key="8">
    <source>
        <dbReference type="Proteomes" id="UP001150259"/>
    </source>
</evidence>
<comment type="function">
    <text evidence="6">Catalyzes the reversible cleavage of pseudouridine 5'-phosphate (PsiMP) to ribose 5-phosphate and uracil. Functions biologically in the cleavage direction, as part of a pseudouridine degradation pathway.</text>
</comment>
<feature type="active site" description="Nucleophile" evidence="6">
    <location>
        <position position="163"/>
    </location>
</feature>
<comment type="caution">
    <text evidence="7">The sequence shown here is derived from an EMBL/GenBank/DDBJ whole genome shotgun (WGS) entry which is preliminary data.</text>
</comment>
<reference evidence="7 8" key="1">
    <citation type="submission" date="2022-11" db="EMBL/GenBank/DDBJ databases">
        <title>Anaerobic phenanthrene biodegradation by a DNRA strain PheN6.</title>
        <authorList>
            <person name="Zhang Z."/>
        </authorList>
    </citation>
    <scope>NUCLEOTIDE SEQUENCE [LARGE SCALE GENOMIC DNA]</scope>
    <source>
        <strain evidence="7 8">PheN6</strain>
    </source>
</reference>
<name>A0ABT5GJ52_9MICO</name>
<feature type="binding site" evidence="6">
    <location>
        <position position="90"/>
    </location>
    <ligand>
        <name>substrate</name>
    </ligand>
</feature>
<evidence type="ECO:0000256" key="2">
    <source>
        <dbReference type="ARBA" id="ARBA00022801"/>
    </source>
</evidence>
<evidence type="ECO:0000256" key="3">
    <source>
        <dbReference type="ARBA" id="ARBA00023211"/>
    </source>
</evidence>
<evidence type="ECO:0000256" key="4">
    <source>
        <dbReference type="ARBA" id="ARBA00023239"/>
    </source>
</evidence>
<gene>
    <name evidence="6" type="primary">psuG</name>
    <name evidence="7" type="ORF">OO014_10605</name>
</gene>
<comment type="catalytic activity">
    <reaction evidence="6">
        <text>D-ribose 5-phosphate + uracil = psi-UMP + H2O</text>
        <dbReference type="Rhea" id="RHEA:18337"/>
        <dbReference type="ChEBI" id="CHEBI:15377"/>
        <dbReference type="ChEBI" id="CHEBI:17568"/>
        <dbReference type="ChEBI" id="CHEBI:58380"/>
        <dbReference type="ChEBI" id="CHEBI:78346"/>
        <dbReference type="EC" id="4.2.1.70"/>
    </reaction>
</comment>
<dbReference type="Gene3D" id="3.40.1790.10">
    <property type="entry name" value="Indigoidine synthase domain"/>
    <property type="match status" value="1"/>
</dbReference>
<comment type="subunit">
    <text evidence="6">Homotrimer.</text>
</comment>
<sequence>MPTTTPSVIRVGDHVAEALAARVPVVALESTIFTHGLPRPRNIEVALEGEEIIRSAGAVPATIGVHHGTPVVGLTADEIRELGEDDDADKASIRELSIGAVTKKNAGTTIAATAFLARSAGIDVFATGGLGGVHHGADKTFDESADLIAMSRTSIVLVSSGAKAILDIPATLERFETLSVPVVGYRTNRYPGFYVVDSGYPVAARLDSPEEIATVLTTQRALGVPAGVLVANPVPEAEQLDPSELDGVIEDAWAAAERDGIGGQASTPYLLDFIRRATDGRSLDANVALYRNNIRLACEVAAALVDQGE</sequence>
<dbReference type="SUPFAM" id="SSF110581">
    <property type="entry name" value="Indigoidine synthase A-like"/>
    <property type="match status" value="1"/>
</dbReference>
<dbReference type="InterPro" id="IPR022830">
    <property type="entry name" value="Indigdn_synthA-like"/>
</dbReference>
<comment type="similarity">
    <text evidence="6">Belongs to the pseudouridine-5'-phosphate glycosidase family.</text>
</comment>
<keyword evidence="3 6" id="KW-0464">Manganese</keyword>
<evidence type="ECO:0000313" key="7">
    <source>
        <dbReference type="EMBL" id="MDC5697711.1"/>
    </source>
</evidence>
<keyword evidence="1 6" id="KW-0479">Metal-binding</keyword>
<accession>A0ABT5GJ52</accession>
<feature type="binding site" evidence="6">
    <location>
        <begin position="144"/>
        <end position="146"/>
    </location>
    <ligand>
        <name>substrate</name>
    </ligand>
</feature>
<evidence type="ECO:0000256" key="1">
    <source>
        <dbReference type="ARBA" id="ARBA00022723"/>
    </source>
</evidence>
<keyword evidence="4 6" id="KW-0456">Lyase</keyword>
<dbReference type="InterPro" id="IPR007342">
    <property type="entry name" value="PsuG"/>
</dbReference>
<feature type="active site" description="Proton donor" evidence="6">
    <location>
        <position position="29"/>
    </location>
</feature>
<keyword evidence="8" id="KW-1185">Reference proteome</keyword>
<dbReference type="RefSeq" id="WP_272462287.1">
    <property type="nucleotide sequence ID" value="NZ_JAPFQL010000040.1"/>
</dbReference>
<dbReference type="HAMAP" id="MF_01876">
    <property type="entry name" value="PsiMP_glycosidase"/>
    <property type="match status" value="1"/>
</dbReference>